<dbReference type="AlphaFoldDB" id="A0AAV4VXG4"/>
<sequence>MISNNKQFSDQIGLEELNLVFFRGEGRGEKKLAHRHGLGPKQAEGFPRHLCGLQFIETSWYSRMNKLFLFSNHHSSGPYASTEAFFNFFGFLTLLFLTPLPPFVI</sequence>
<keyword evidence="1" id="KW-1133">Transmembrane helix</keyword>
<name>A0AAV4VXG4_CAEEX</name>
<comment type="caution">
    <text evidence="2">The sequence shown here is derived from an EMBL/GenBank/DDBJ whole genome shotgun (WGS) entry which is preliminary data.</text>
</comment>
<proteinExistence type="predicted"/>
<reference evidence="2 3" key="1">
    <citation type="submission" date="2021-06" db="EMBL/GenBank/DDBJ databases">
        <title>Caerostris extrusa draft genome.</title>
        <authorList>
            <person name="Kono N."/>
            <person name="Arakawa K."/>
        </authorList>
    </citation>
    <scope>NUCLEOTIDE SEQUENCE [LARGE SCALE GENOMIC DNA]</scope>
</reference>
<organism evidence="2 3">
    <name type="scientific">Caerostris extrusa</name>
    <name type="common">Bark spider</name>
    <name type="synonym">Caerostris bankana</name>
    <dbReference type="NCBI Taxonomy" id="172846"/>
    <lineage>
        <taxon>Eukaryota</taxon>
        <taxon>Metazoa</taxon>
        <taxon>Ecdysozoa</taxon>
        <taxon>Arthropoda</taxon>
        <taxon>Chelicerata</taxon>
        <taxon>Arachnida</taxon>
        <taxon>Araneae</taxon>
        <taxon>Araneomorphae</taxon>
        <taxon>Entelegynae</taxon>
        <taxon>Araneoidea</taxon>
        <taxon>Araneidae</taxon>
        <taxon>Caerostris</taxon>
    </lineage>
</organism>
<accession>A0AAV4VXG4</accession>
<gene>
    <name evidence="2" type="ORF">CEXT_393071</name>
</gene>
<evidence type="ECO:0000256" key="1">
    <source>
        <dbReference type="SAM" id="Phobius"/>
    </source>
</evidence>
<dbReference type="EMBL" id="BPLR01015303">
    <property type="protein sequence ID" value="GIY75145.1"/>
    <property type="molecule type" value="Genomic_DNA"/>
</dbReference>
<evidence type="ECO:0000313" key="2">
    <source>
        <dbReference type="EMBL" id="GIY75145.1"/>
    </source>
</evidence>
<dbReference type="Proteomes" id="UP001054945">
    <property type="component" value="Unassembled WGS sequence"/>
</dbReference>
<keyword evidence="3" id="KW-1185">Reference proteome</keyword>
<protein>
    <submittedName>
        <fullName evidence="2">Uncharacterized protein</fullName>
    </submittedName>
</protein>
<keyword evidence="1" id="KW-0472">Membrane</keyword>
<feature type="transmembrane region" description="Helical" evidence="1">
    <location>
        <begin position="84"/>
        <end position="104"/>
    </location>
</feature>
<keyword evidence="1" id="KW-0812">Transmembrane</keyword>
<evidence type="ECO:0000313" key="3">
    <source>
        <dbReference type="Proteomes" id="UP001054945"/>
    </source>
</evidence>